<dbReference type="OrthoDB" id="2013992at2759"/>
<dbReference type="PROSITE" id="PS50217">
    <property type="entry name" value="BZIP"/>
    <property type="match status" value="1"/>
</dbReference>
<evidence type="ECO:0000256" key="5">
    <source>
        <dbReference type="ARBA" id="ARBA00023242"/>
    </source>
</evidence>
<evidence type="ECO:0000256" key="6">
    <source>
        <dbReference type="SAM" id="MobiDB-lite"/>
    </source>
</evidence>
<dbReference type="AlphaFoldDB" id="A0A835VAH3"/>
<dbReference type="SUPFAM" id="SSF57959">
    <property type="entry name" value="Leucine zipper domain"/>
    <property type="match status" value="1"/>
</dbReference>
<keyword evidence="5" id="KW-0539">Nucleus</keyword>
<dbReference type="EMBL" id="JADCNL010000002">
    <property type="protein sequence ID" value="KAG0491512.1"/>
    <property type="molecule type" value="Genomic_DNA"/>
</dbReference>
<evidence type="ECO:0000313" key="8">
    <source>
        <dbReference type="EMBL" id="KAG0491512.1"/>
    </source>
</evidence>
<keyword evidence="3" id="KW-0238">DNA-binding</keyword>
<feature type="compositionally biased region" description="Polar residues" evidence="6">
    <location>
        <begin position="1"/>
        <end position="16"/>
    </location>
</feature>
<evidence type="ECO:0000259" key="7">
    <source>
        <dbReference type="PROSITE" id="PS50217"/>
    </source>
</evidence>
<name>A0A835VAH3_VANPL</name>
<dbReference type="PANTHER" id="PTHR45764">
    <property type="entry name" value="BZIP TRANSCRIPTION FACTOR 44"/>
    <property type="match status" value="1"/>
</dbReference>
<comment type="subcellular location">
    <subcellularLocation>
        <location evidence="1">Nucleus</location>
    </subcellularLocation>
</comment>
<dbReference type="InterPro" id="IPR045314">
    <property type="entry name" value="bZIP_plant_GBF1"/>
</dbReference>
<dbReference type="CDD" id="cd14702">
    <property type="entry name" value="bZIP_plant_GBF1"/>
    <property type="match status" value="1"/>
</dbReference>
<proteinExistence type="predicted"/>
<keyword evidence="9" id="KW-1185">Reference proteome</keyword>
<dbReference type="InterPro" id="IPR004827">
    <property type="entry name" value="bZIP"/>
</dbReference>
<evidence type="ECO:0000313" key="9">
    <source>
        <dbReference type="Proteomes" id="UP000636800"/>
    </source>
</evidence>
<gene>
    <name evidence="8" type="ORF">HPP92_004910</name>
</gene>
<dbReference type="Proteomes" id="UP000636800">
    <property type="component" value="Chromosome 2"/>
</dbReference>
<evidence type="ECO:0000256" key="1">
    <source>
        <dbReference type="ARBA" id="ARBA00004123"/>
    </source>
</evidence>
<dbReference type="PROSITE" id="PS00036">
    <property type="entry name" value="BZIP_BASIC"/>
    <property type="match status" value="1"/>
</dbReference>
<dbReference type="Pfam" id="PF00170">
    <property type="entry name" value="bZIP_1"/>
    <property type="match status" value="1"/>
</dbReference>
<dbReference type="Gene3D" id="1.20.5.170">
    <property type="match status" value="1"/>
</dbReference>
<dbReference type="GO" id="GO:0003700">
    <property type="term" value="F:DNA-binding transcription factor activity"/>
    <property type="evidence" value="ECO:0007669"/>
    <property type="project" value="InterPro"/>
</dbReference>
<organism evidence="8 9">
    <name type="scientific">Vanilla planifolia</name>
    <name type="common">Vanilla</name>
    <dbReference type="NCBI Taxonomy" id="51239"/>
    <lineage>
        <taxon>Eukaryota</taxon>
        <taxon>Viridiplantae</taxon>
        <taxon>Streptophyta</taxon>
        <taxon>Embryophyta</taxon>
        <taxon>Tracheophyta</taxon>
        <taxon>Spermatophyta</taxon>
        <taxon>Magnoliopsida</taxon>
        <taxon>Liliopsida</taxon>
        <taxon>Asparagales</taxon>
        <taxon>Orchidaceae</taxon>
        <taxon>Vanilloideae</taxon>
        <taxon>Vanilleae</taxon>
        <taxon>Vanilla</taxon>
    </lineage>
</organism>
<sequence>MASMVSSSGSTQLRSTCSERDPLAVMAQRKQRRMLSNRESARRSRMRKQKHLEELVERVSYLRKENNEILTALNVATQRFLGVEAKNSVLRTQMVELRTRLQSLDEILRLMNDGSCGRGGSIGFAAGFDAAEDATLLRPWSPLRKYNAVLASQESFNLYH</sequence>
<feature type="domain" description="BZIP" evidence="7">
    <location>
        <begin position="27"/>
        <end position="69"/>
    </location>
</feature>
<accession>A0A835VAH3</accession>
<dbReference type="PANTHER" id="PTHR45764:SF76">
    <property type="entry name" value="OS02G0132500 PROTEIN"/>
    <property type="match status" value="1"/>
</dbReference>
<evidence type="ECO:0000256" key="2">
    <source>
        <dbReference type="ARBA" id="ARBA00023015"/>
    </source>
</evidence>
<keyword evidence="2" id="KW-0805">Transcription regulation</keyword>
<feature type="region of interest" description="Disordered" evidence="6">
    <location>
        <begin position="1"/>
        <end position="47"/>
    </location>
</feature>
<evidence type="ECO:0000256" key="3">
    <source>
        <dbReference type="ARBA" id="ARBA00023125"/>
    </source>
</evidence>
<dbReference type="GO" id="GO:0046982">
    <property type="term" value="F:protein heterodimerization activity"/>
    <property type="evidence" value="ECO:0007669"/>
    <property type="project" value="UniProtKB-ARBA"/>
</dbReference>
<comment type="caution">
    <text evidence="8">The sequence shown here is derived from an EMBL/GenBank/DDBJ whole genome shotgun (WGS) entry which is preliminary data.</text>
</comment>
<protein>
    <recommendedName>
        <fullName evidence="7">BZIP domain-containing protein</fullName>
    </recommendedName>
</protein>
<dbReference type="InterPro" id="IPR046347">
    <property type="entry name" value="bZIP_sf"/>
</dbReference>
<dbReference type="GO" id="GO:0005634">
    <property type="term" value="C:nucleus"/>
    <property type="evidence" value="ECO:0007669"/>
    <property type="project" value="UniProtKB-SubCell"/>
</dbReference>
<dbReference type="GO" id="GO:0000976">
    <property type="term" value="F:transcription cis-regulatory region binding"/>
    <property type="evidence" value="ECO:0007669"/>
    <property type="project" value="TreeGrafter"/>
</dbReference>
<dbReference type="GO" id="GO:0045893">
    <property type="term" value="P:positive regulation of DNA-templated transcription"/>
    <property type="evidence" value="ECO:0007669"/>
    <property type="project" value="TreeGrafter"/>
</dbReference>
<dbReference type="SMART" id="SM00338">
    <property type="entry name" value="BRLZ"/>
    <property type="match status" value="1"/>
</dbReference>
<dbReference type="FunFam" id="1.20.5.170:FF:000020">
    <property type="entry name" value="BZIP transcription factor"/>
    <property type="match status" value="1"/>
</dbReference>
<keyword evidence="4" id="KW-0804">Transcription</keyword>
<reference evidence="8 9" key="1">
    <citation type="journal article" date="2020" name="Nat. Food">
        <title>A phased Vanilla planifolia genome enables genetic improvement of flavour and production.</title>
        <authorList>
            <person name="Hasing T."/>
            <person name="Tang H."/>
            <person name="Brym M."/>
            <person name="Khazi F."/>
            <person name="Huang T."/>
            <person name="Chambers A.H."/>
        </authorList>
    </citation>
    <scope>NUCLEOTIDE SEQUENCE [LARGE SCALE GENOMIC DNA]</scope>
    <source>
        <tissue evidence="8">Leaf</tissue>
    </source>
</reference>
<evidence type="ECO:0000256" key="4">
    <source>
        <dbReference type="ARBA" id="ARBA00023163"/>
    </source>
</evidence>